<name>A0A1L9SXT6_9EURO</name>
<dbReference type="GeneID" id="63766737"/>
<dbReference type="VEuPathDB" id="FungiDB:ASPSYDRAFT_726062"/>
<sequence length="129" mass="14607">MLSLDRNADFWQNNWSSSPYLAGQEDIGHLVASGMKHNPTQTACRRFWQCPIASPNPHDLNSGLLQEICGVIGIEQTESPLMNHSRHPRIKFGDLSQNDPQNIQFLRANGCFHIPLAPALVEIMRHYFV</sequence>
<evidence type="ECO:0000313" key="2">
    <source>
        <dbReference type="Proteomes" id="UP000184356"/>
    </source>
</evidence>
<evidence type="ECO:0000313" key="1">
    <source>
        <dbReference type="EMBL" id="OJJ51966.1"/>
    </source>
</evidence>
<proteinExistence type="predicted"/>
<dbReference type="EMBL" id="KV878608">
    <property type="protein sequence ID" value="OJJ51966.1"/>
    <property type="molecule type" value="Genomic_DNA"/>
</dbReference>
<keyword evidence="2" id="KW-1185">Reference proteome</keyword>
<dbReference type="RefSeq" id="XP_040695772.1">
    <property type="nucleotide sequence ID" value="XM_040850664.1"/>
</dbReference>
<organism evidence="1 2">
    <name type="scientific">Aspergillus sydowii CBS 593.65</name>
    <dbReference type="NCBI Taxonomy" id="1036612"/>
    <lineage>
        <taxon>Eukaryota</taxon>
        <taxon>Fungi</taxon>
        <taxon>Dikarya</taxon>
        <taxon>Ascomycota</taxon>
        <taxon>Pezizomycotina</taxon>
        <taxon>Eurotiomycetes</taxon>
        <taxon>Eurotiomycetidae</taxon>
        <taxon>Eurotiales</taxon>
        <taxon>Aspergillaceae</taxon>
        <taxon>Aspergillus</taxon>
        <taxon>Aspergillus subgen. Nidulantes</taxon>
    </lineage>
</organism>
<protein>
    <submittedName>
        <fullName evidence="1">Uncharacterized protein</fullName>
    </submittedName>
</protein>
<accession>A0A1L9SXT6</accession>
<dbReference type="AlphaFoldDB" id="A0A1L9SXT6"/>
<dbReference type="Proteomes" id="UP000184356">
    <property type="component" value="Unassembled WGS sequence"/>
</dbReference>
<reference evidence="2" key="1">
    <citation type="journal article" date="2017" name="Genome Biol.">
        <title>Comparative genomics reveals high biological diversity and specific adaptations in the industrially and medically important fungal genus Aspergillus.</title>
        <authorList>
            <person name="de Vries R.P."/>
            <person name="Riley R."/>
            <person name="Wiebenga A."/>
            <person name="Aguilar-Osorio G."/>
            <person name="Amillis S."/>
            <person name="Uchima C.A."/>
            <person name="Anderluh G."/>
            <person name="Asadollahi M."/>
            <person name="Askin M."/>
            <person name="Barry K."/>
            <person name="Battaglia E."/>
            <person name="Bayram O."/>
            <person name="Benocci T."/>
            <person name="Braus-Stromeyer S.A."/>
            <person name="Caldana C."/>
            <person name="Canovas D."/>
            <person name="Cerqueira G.C."/>
            <person name="Chen F."/>
            <person name="Chen W."/>
            <person name="Choi C."/>
            <person name="Clum A."/>
            <person name="Dos Santos R.A."/>
            <person name="Damasio A.R."/>
            <person name="Diallinas G."/>
            <person name="Emri T."/>
            <person name="Fekete E."/>
            <person name="Flipphi M."/>
            <person name="Freyberg S."/>
            <person name="Gallo A."/>
            <person name="Gournas C."/>
            <person name="Habgood R."/>
            <person name="Hainaut M."/>
            <person name="Harispe M.L."/>
            <person name="Henrissat B."/>
            <person name="Hilden K.S."/>
            <person name="Hope R."/>
            <person name="Hossain A."/>
            <person name="Karabika E."/>
            <person name="Karaffa L."/>
            <person name="Karanyi Z."/>
            <person name="Krasevec N."/>
            <person name="Kuo A."/>
            <person name="Kusch H."/>
            <person name="LaButti K."/>
            <person name="Lagendijk E.L."/>
            <person name="Lapidus A."/>
            <person name="Levasseur A."/>
            <person name="Lindquist E."/>
            <person name="Lipzen A."/>
            <person name="Logrieco A.F."/>
            <person name="MacCabe A."/>
            <person name="Maekelae M.R."/>
            <person name="Malavazi I."/>
            <person name="Melin P."/>
            <person name="Meyer V."/>
            <person name="Mielnichuk N."/>
            <person name="Miskei M."/>
            <person name="Molnar A.P."/>
            <person name="Mule G."/>
            <person name="Ngan C.Y."/>
            <person name="Orejas M."/>
            <person name="Orosz E."/>
            <person name="Ouedraogo J.P."/>
            <person name="Overkamp K.M."/>
            <person name="Park H.-S."/>
            <person name="Perrone G."/>
            <person name="Piumi F."/>
            <person name="Punt P.J."/>
            <person name="Ram A.F."/>
            <person name="Ramon A."/>
            <person name="Rauscher S."/>
            <person name="Record E."/>
            <person name="Riano-Pachon D.M."/>
            <person name="Robert V."/>
            <person name="Roehrig J."/>
            <person name="Ruller R."/>
            <person name="Salamov A."/>
            <person name="Salih N.S."/>
            <person name="Samson R.A."/>
            <person name="Sandor E."/>
            <person name="Sanguinetti M."/>
            <person name="Schuetze T."/>
            <person name="Sepcic K."/>
            <person name="Shelest E."/>
            <person name="Sherlock G."/>
            <person name="Sophianopoulou V."/>
            <person name="Squina F.M."/>
            <person name="Sun H."/>
            <person name="Susca A."/>
            <person name="Todd R.B."/>
            <person name="Tsang A."/>
            <person name="Unkles S.E."/>
            <person name="van de Wiele N."/>
            <person name="van Rossen-Uffink D."/>
            <person name="Oliveira J.V."/>
            <person name="Vesth T.C."/>
            <person name="Visser J."/>
            <person name="Yu J.-H."/>
            <person name="Zhou M."/>
            <person name="Andersen M.R."/>
            <person name="Archer D.B."/>
            <person name="Baker S.E."/>
            <person name="Benoit I."/>
            <person name="Brakhage A.A."/>
            <person name="Braus G.H."/>
            <person name="Fischer R."/>
            <person name="Frisvad J.C."/>
            <person name="Goldman G.H."/>
            <person name="Houbraken J."/>
            <person name="Oakley B."/>
            <person name="Pocsi I."/>
            <person name="Scazzocchio C."/>
            <person name="Seiboth B."/>
            <person name="vanKuyk P.A."/>
            <person name="Wortman J."/>
            <person name="Dyer P.S."/>
            <person name="Grigoriev I.V."/>
        </authorList>
    </citation>
    <scope>NUCLEOTIDE SEQUENCE [LARGE SCALE GENOMIC DNA]</scope>
    <source>
        <strain evidence="2">CBS 593.65</strain>
    </source>
</reference>
<gene>
    <name evidence="1" type="ORF">ASPSYDRAFT_726062</name>
</gene>